<dbReference type="AlphaFoldDB" id="A0A840F9E5"/>
<proteinExistence type="predicted"/>
<reference evidence="1 2" key="1">
    <citation type="submission" date="2020-08" db="EMBL/GenBank/DDBJ databases">
        <title>Genomic Encyclopedia of Type Strains, Phase IV (KMG-IV): sequencing the most valuable type-strain genomes for metagenomic binning, comparative biology and taxonomic classification.</title>
        <authorList>
            <person name="Goeker M."/>
        </authorList>
    </citation>
    <scope>NUCLEOTIDE SEQUENCE [LARGE SCALE GENOMIC DNA]</scope>
    <source>
        <strain evidence="1 2">YC6723</strain>
    </source>
</reference>
<organism evidence="1 2">
    <name type="scientific">Sphingomonas jinjuensis</name>
    <dbReference type="NCBI Taxonomy" id="535907"/>
    <lineage>
        <taxon>Bacteria</taxon>
        <taxon>Pseudomonadati</taxon>
        <taxon>Pseudomonadota</taxon>
        <taxon>Alphaproteobacteria</taxon>
        <taxon>Sphingomonadales</taxon>
        <taxon>Sphingomonadaceae</taxon>
        <taxon>Sphingomonas</taxon>
    </lineage>
</organism>
<keyword evidence="2" id="KW-1185">Reference proteome</keyword>
<protein>
    <submittedName>
        <fullName evidence="1">Uncharacterized protein</fullName>
    </submittedName>
</protein>
<comment type="caution">
    <text evidence="1">The sequence shown here is derived from an EMBL/GenBank/DDBJ whole genome shotgun (WGS) entry which is preliminary data.</text>
</comment>
<sequence length="51" mass="5333">MIDLNDLEAAVSEAAGDRMVVERDQMAAIVATMRAQEATIASLRLAGKASA</sequence>
<name>A0A840F9E5_9SPHN</name>
<dbReference type="Proteomes" id="UP000529795">
    <property type="component" value="Unassembled WGS sequence"/>
</dbReference>
<dbReference type="RefSeq" id="WP_183982608.1">
    <property type="nucleotide sequence ID" value="NZ_JACIEV010000002.1"/>
</dbReference>
<evidence type="ECO:0000313" key="2">
    <source>
        <dbReference type="Proteomes" id="UP000529795"/>
    </source>
</evidence>
<dbReference type="EMBL" id="JACIEV010000002">
    <property type="protein sequence ID" value="MBB4152916.1"/>
    <property type="molecule type" value="Genomic_DNA"/>
</dbReference>
<accession>A0A840F9E5</accession>
<gene>
    <name evidence="1" type="ORF">GGQ80_000804</name>
</gene>
<evidence type="ECO:0000313" key="1">
    <source>
        <dbReference type="EMBL" id="MBB4152916.1"/>
    </source>
</evidence>